<evidence type="ECO:0000313" key="4">
    <source>
        <dbReference type="Proteomes" id="UP000509303"/>
    </source>
</evidence>
<dbReference type="PANTHER" id="PTHR43680">
    <property type="entry name" value="NITRATE REDUCTASE MOLYBDENUM COFACTOR ASSEMBLY CHAPERONE"/>
    <property type="match status" value="1"/>
</dbReference>
<dbReference type="EMBL" id="CP054929">
    <property type="protein sequence ID" value="QKW48638.1"/>
    <property type="molecule type" value="Genomic_DNA"/>
</dbReference>
<dbReference type="GO" id="GO:0051131">
    <property type="term" value="P:chaperone-mediated protein complex assembly"/>
    <property type="evidence" value="ECO:0007669"/>
    <property type="project" value="InterPro"/>
</dbReference>
<dbReference type="AlphaFoldDB" id="A0A7H8N3P0"/>
<dbReference type="RefSeq" id="WP_176160371.1">
    <property type="nucleotide sequence ID" value="NZ_CP054929.1"/>
</dbReference>
<protein>
    <submittedName>
        <fullName evidence="3">Nitrate reductase molybdenum cofactor assembly chaperone</fullName>
    </submittedName>
</protein>
<organism evidence="3 4">
    <name type="scientific">Streptomyces buecherae</name>
    <dbReference type="NCBI Taxonomy" id="2763006"/>
    <lineage>
        <taxon>Bacteria</taxon>
        <taxon>Bacillati</taxon>
        <taxon>Actinomycetota</taxon>
        <taxon>Actinomycetes</taxon>
        <taxon>Kitasatosporales</taxon>
        <taxon>Streptomycetaceae</taxon>
        <taxon>Streptomyces</taxon>
    </lineage>
</organism>
<dbReference type="InterPro" id="IPR036411">
    <property type="entry name" value="TorD-like_sf"/>
</dbReference>
<dbReference type="GO" id="GO:0051082">
    <property type="term" value="F:unfolded protein binding"/>
    <property type="evidence" value="ECO:0007669"/>
    <property type="project" value="InterPro"/>
</dbReference>
<evidence type="ECO:0000313" key="3">
    <source>
        <dbReference type="EMBL" id="QKW48638.1"/>
    </source>
</evidence>
<dbReference type="PANTHER" id="PTHR43680:SF2">
    <property type="entry name" value="NITRATE REDUCTASE MOLYBDENUM COFACTOR ASSEMBLY CHAPERONE NARJ"/>
    <property type="match status" value="1"/>
</dbReference>
<evidence type="ECO:0000256" key="2">
    <source>
        <dbReference type="SAM" id="MobiDB-lite"/>
    </source>
</evidence>
<reference evidence="3 4" key="1">
    <citation type="submission" date="2020-06" db="EMBL/GenBank/DDBJ databases">
        <title>Genome mining for natural products.</title>
        <authorList>
            <person name="Zhang B."/>
            <person name="Shi J."/>
            <person name="Ge H."/>
        </authorList>
    </citation>
    <scope>NUCLEOTIDE SEQUENCE [LARGE SCALE GENOMIC DNA]</scope>
    <source>
        <strain evidence="3 4">NA00687</strain>
    </source>
</reference>
<dbReference type="InterPro" id="IPR003765">
    <property type="entry name" value="NO3_reductase_chaperone_NarJ"/>
</dbReference>
<feature type="region of interest" description="Disordered" evidence="2">
    <location>
        <begin position="208"/>
        <end position="252"/>
    </location>
</feature>
<accession>A0A7H8N3P0</accession>
<dbReference type="GO" id="GO:0042128">
    <property type="term" value="P:nitrate assimilation"/>
    <property type="evidence" value="ECO:0007669"/>
    <property type="project" value="UniProtKB-KW"/>
</dbReference>
<evidence type="ECO:0000256" key="1">
    <source>
        <dbReference type="ARBA" id="ARBA00023063"/>
    </source>
</evidence>
<sequence length="252" mass="27332">MSPLRALVRPVSGRRTRLTHEQAEQRSLLLRLLSLLLQYPDRELATARTSLAASVAKLSHSPASAELTSFMNWFVAQPSDTLESHYVEVFDLRRKSGLYLTYYLHGDTRRRGMALLTLAQTYRAAGWDPGAGELPDHLPVALEFAALTGHGAGEAPLRRHRRGLELIHHALSDARSPYRHLLAALLTLLPPATEADLLAVAQLAAEGPPAEDVGTDPYGTAAFAPPGTFVPPPPAPPTTAPSHPTSNAETRR</sequence>
<keyword evidence="1" id="KW-0534">Nitrate assimilation</keyword>
<dbReference type="GO" id="GO:0016530">
    <property type="term" value="F:metallochaperone activity"/>
    <property type="evidence" value="ECO:0007669"/>
    <property type="project" value="TreeGrafter"/>
</dbReference>
<dbReference type="Proteomes" id="UP000509303">
    <property type="component" value="Chromosome"/>
</dbReference>
<dbReference type="SUPFAM" id="SSF89155">
    <property type="entry name" value="TorD-like"/>
    <property type="match status" value="1"/>
</dbReference>
<proteinExistence type="predicted"/>
<name>A0A7H8N3P0_9ACTN</name>
<feature type="compositionally biased region" description="Pro residues" evidence="2">
    <location>
        <begin position="228"/>
        <end position="239"/>
    </location>
</feature>
<dbReference type="NCBIfam" id="TIGR00684">
    <property type="entry name" value="narJ"/>
    <property type="match status" value="1"/>
</dbReference>
<dbReference type="Pfam" id="PF02613">
    <property type="entry name" value="Nitrate_red_del"/>
    <property type="match status" value="1"/>
</dbReference>
<keyword evidence="4" id="KW-1185">Reference proteome</keyword>
<dbReference type="InterPro" id="IPR020945">
    <property type="entry name" value="DMSO/NO3_reduct_chaperone"/>
</dbReference>
<gene>
    <name evidence="3" type="primary">narJ</name>
    <name evidence="3" type="ORF">HUT08_02695</name>
</gene>
<dbReference type="Gene3D" id="1.10.3480.10">
    <property type="entry name" value="TorD-like"/>
    <property type="match status" value="1"/>
</dbReference>